<proteinExistence type="predicted"/>
<evidence type="ECO:0000313" key="2">
    <source>
        <dbReference type="EMBL" id="AGZ41220.1"/>
    </source>
</evidence>
<feature type="transmembrane region" description="Helical" evidence="1">
    <location>
        <begin position="137"/>
        <end position="155"/>
    </location>
</feature>
<reference evidence="2 3" key="1">
    <citation type="journal article" date="2014" name="J. Biotechnol.">
        <title>Complete genome sequence of the actinobacterium Actinoplanes friuliensis HAG 010964, producer of the lipopeptide antibiotic friulimycin.</title>
        <authorList>
            <person name="Ruckert C."/>
            <person name="Szczepanowski R."/>
            <person name="Albersmeier A."/>
            <person name="Goesmann A."/>
            <person name="Fischer N."/>
            <person name="Steinkamper A."/>
            <person name="Puhler A."/>
            <person name="Biener R."/>
            <person name="Schwartz D."/>
            <person name="Kalinowski J."/>
        </authorList>
    </citation>
    <scope>NUCLEOTIDE SEQUENCE [LARGE SCALE GENOMIC DNA]</scope>
    <source>
        <strain evidence="2 3">DSM 7358</strain>
    </source>
</reference>
<dbReference type="EMBL" id="CP006272">
    <property type="protein sequence ID" value="AGZ41220.1"/>
    <property type="molecule type" value="Genomic_DNA"/>
</dbReference>
<feature type="transmembrane region" description="Helical" evidence="1">
    <location>
        <begin position="186"/>
        <end position="206"/>
    </location>
</feature>
<dbReference type="STRING" id="1246995.AFR_14690"/>
<keyword evidence="3" id="KW-1185">Reference proteome</keyword>
<dbReference type="AlphaFoldDB" id="U5VZS8"/>
<feature type="transmembrane region" description="Helical" evidence="1">
    <location>
        <begin position="218"/>
        <end position="238"/>
    </location>
</feature>
<dbReference type="HOGENOM" id="CLU_076890_0_0_11"/>
<organism evidence="2 3">
    <name type="scientific">Actinoplanes friuliensis DSM 7358</name>
    <dbReference type="NCBI Taxonomy" id="1246995"/>
    <lineage>
        <taxon>Bacteria</taxon>
        <taxon>Bacillati</taxon>
        <taxon>Actinomycetota</taxon>
        <taxon>Actinomycetes</taxon>
        <taxon>Micromonosporales</taxon>
        <taxon>Micromonosporaceae</taxon>
        <taxon>Actinoplanes</taxon>
    </lineage>
</organism>
<keyword evidence="1" id="KW-0472">Membrane</keyword>
<evidence type="ECO:0000256" key="1">
    <source>
        <dbReference type="SAM" id="Phobius"/>
    </source>
</evidence>
<dbReference type="OrthoDB" id="343560at2"/>
<feature type="transmembrane region" description="Helical" evidence="1">
    <location>
        <begin position="36"/>
        <end position="55"/>
    </location>
</feature>
<dbReference type="Proteomes" id="UP000017746">
    <property type="component" value="Chromosome"/>
</dbReference>
<sequence length="279" mass="29532">MVLAAAMAVLVVVTTIGVLADGRVLTGSAIWLKPFKFSVSILLYAVALAWMLSLLPRRSRLAERSALVIVLSLFIEMAVVVVQVIRGTTSHYNMSTPLNTALWNIMFAAIIVLFFAHLLIAVAVLRARIPDRVVRTGVALGVGVSLVGLFVATPMGSANQHTVGAADGGPGLPVVGWSTVGGDLRVGHFIGLHALQVLPLLAWGLTRFAGRLSERARVRLLLLAGAGYAGITVLTTWQALREQPLIRPDVVTLTAFGVLAGLVLAGVAITLRAEARQEL</sequence>
<protein>
    <submittedName>
        <fullName evidence="2">Uncharacterized protein</fullName>
    </submittedName>
</protein>
<dbReference type="KEGG" id="afs:AFR_14690"/>
<gene>
    <name evidence="2" type="ORF">AFR_14690</name>
</gene>
<name>U5VZS8_9ACTN</name>
<feature type="transmembrane region" description="Helical" evidence="1">
    <location>
        <begin position="105"/>
        <end position="125"/>
    </location>
</feature>
<feature type="transmembrane region" description="Helical" evidence="1">
    <location>
        <begin position="67"/>
        <end position="85"/>
    </location>
</feature>
<feature type="transmembrane region" description="Helical" evidence="1">
    <location>
        <begin position="250"/>
        <end position="271"/>
    </location>
</feature>
<keyword evidence="1" id="KW-0812">Transmembrane</keyword>
<keyword evidence="1" id="KW-1133">Transmembrane helix</keyword>
<evidence type="ECO:0000313" key="3">
    <source>
        <dbReference type="Proteomes" id="UP000017746"/>
    </source>
</evidence>
<accession>U5VZS8</accession>
<dbReference type="PATRIC" id="fig|1246995.3.peg.2983"/>
<dbReference type="eggNOG" id="ENOG502ZC42">
    <property type="taxonomic scope" value="Bacteria"/>
</dbReference>